<name>A0A0E2DAG6_LEPIR</name>
<dbReference type="InterPro" id="IPR025669">
    <property type="entry name" value="AAA_dom"/>
</dbReference>
<dbReference type="EMBL" id="AHNR02000006">
    <property type="protein sequence ID" value="EKR57056.1"/>
    <property type="molecule type" value="Genomic_DNA"/>
</dbReference>
<reference evidence="2 3" key="1">
    <citation type="submission" date="2012-10" db="EMBL/GenBank/DDBJ databases">
        <authorList>
            <person name="Harkins D.M."/>
            <person name="Durkin A.S."/>
            <person name="Brinkac L.M."/>
            <person name="Haft D.H."/>
            <person name="Selengut J.D."/>
            <person name="Sanka R."/>
            <person name="DePew J."/>
            <person name="Purushe J."/>
            <person name="Chanthongthip A."/>
            <person name="Lattana O."/>
            <person name="Phetsouvanh R."/>
            <person name="Newton P.N."/>
            <person name="Vinetz J.M."/>
            <person name="Sutton G.G."/>
            <person name="Nierman W.C."/>
            <person name="Fouts D.E."/>
        </authorList>
    </citation>
    <scope>NUCLEOTIDE SEQUENCE [LARGE SCALE GENOMIC DNA]</scope>
    <source>
        <strain evidence="2 3">UI 12758</strain>
    </source>
</reference>
<evidence type="ECO:0000313" key="2">
    <source>
        <dbReference type="EMBL" id="EKR57056.1"/>
    </source>
</evidence>
<protein>
    <submittedName>
        <fullName evidence="2">CobQ/CobB/MinD/ParA nucleotide binding domain protein</fullName>
    </submittedName>
</protein>
<dbReference type="PANTHER" id="PTHR13696:SF52">
    <property type="entry name" value="PARA FAMILY PROTEIN CT_582"/>
    <property type="match status" value="1"/>
</dbReference>
<dbReference type="RefSeq" id="WP_000692259.1">
    <property type="nucleotide sequence ID" value="NZ_AHNR02000006.1"/>
</dbReference>
<dbReference type="AlphaFoldDB" id="A0A0E2DAG6"/>
<accession>A0A0E2DAG6</accession>
<dbReference type="Gene3D" id="3.40.50.300">
    <property type="entry name" value="P-loop containing nucleotide triphosphate hydrolases"/>
    <property type="match status" value="1"/>
</dbReference>
<feature type="domain" description="AAA" evidence="1">
    <location>
        <begin position="1"/>
        <end position="167"/>
    </location>
</feature>
<evidence type="ECO:0000313" key="3">
    <source>
        <dbReference type="Proteomes" id="UP000001340"/>
    </source>
</evidence>
<dbReference type="Pfam" id="PF13614">
    <property type="entry name" value="AAA_31"/>
    <property type="match status" value="1"/>
</dbReference>
<dbReference type="CDD" id="cd02042">
    <property type="entry name" value="ParAB_family"/>
    <property type="match status" value="1"/>
</dbReference>
<dbReference type="Proteomes" id="UP000001340">
    <property type="component" value="Unassembled WGS sequence"/>
</dbReference>
<dbReference type="PANTHER" id="PTHR13696">
    <property type="entry name" value="P-LOOP CONTAINING NUCLEOSIDE TRIPHOSPHATE HYDROLASE"/>
    <property type="match status" value="1"/>
</dbReference>
<organism evidence="2 3">
    <name type="scientific">Leptospira interrogans str. UI 12758</name>
    <dbReference type="NCBI Taxonomy" id="1049938"/>
    <lineage>
        <taxon>Bacteria</taxon>
        <taxon>Pseudomonadati</taxon>
        <taxon>Spirochaetota</taxon>
        <taxon>Spirochaetia</taxon>
        <taxon>Leptospirales</taxon>
        <taxon>Leptospiraceae</taxon>
        <taxon>Leptospira</taxon>
    </lineage>
</organism>
<comment type="caution">
    <text evidence="2">The sequence shown here is derived from an EMBL/GenBank/DDBJ whole genome shotgun (WGS) entry which is preliminary data.</text>
</comment>
<dbReference type="InterPro" id="IPR027417">
    <property type="entry name" value="P-loop_NTPase"/>
</dbReference>
<proteinExistence type="predicted"/>
<dbReference type="InterPro" id="IPR050678">
    <property type="entry name" value="DNA_Partitioning_ATPase"/>
</dbReference>
<evidence type="ECO:0000259" key="1">
    <source>
        <dbReference type="Pfam" id="PF13614"/>
    </source>
</evidence>
<gene>
    <name evidence="2" type="ORF">LEP1GSC105_0017</name>
</gene>
<sequence length="243" mass="26981">MKIITITNIKGGTGKSTSAVHLSLALGRRGKTLSVDMDQQGDLTEFFFPDESPESFDQANAYTVLKAETTLMESVRSSHGIDILPSVEDLSELTFQIAKDFSLIQRLKRVLRASHYDFIIIDTPGSISPETISSYIAADIILVPIIPAKWAIRRVNQVLKKVLQAKEFEGTNISKVLILPMSWGKSQKQIELLETIRSIPGLEILEPIPFSTSIKDRTESNVLLQEGKPAWIAFDSLAEVLLK</sequence>
<dbReference type="SUPFAM" id="SSF52540">
    <property type="entry name" value="P-loop containing nucleoside triphosphate hydrolases"/>
    <property type="match status" value="1"/>
</dbReference>